<dbReference type="InterPro" id="IPR017871">
    <property type="entry name" value="ABC_transporter-like_CS"/>
</dbReference>
<dbReference type="Proteomes" id="UP000757232">
    <property type="component" value="Unassembled WGS sequence"/>
</dbReference>
<dbReference type="InterPro" id="IPR003593">
    <property type="entry name" value="AAA+_ATPase"/>
</dbReference>
<dbReference type="AlphaFoldDB" id="A0A9Q5I3Q2"/>
<sequence>MRIFPPTPFNSMSSPSGDLLSKPFLGEPHVISDSHAQQSAVSLFEVWNASRQTAVTGEEGKDANHYHLQPGSPRKCNLLNISLAITILQQTFLDMLLLLWGLNPVRTTVLIFLTLVRGVLPAFRGYSQALILDELQVVVTSGDYASARLGRLVRLILRECCRMLAESLFDTFANHNENIVHSSMRFYVEQRQLEQRLRLDVPTLSDLTVRDVLHESDLFVRSFTGLGFGFGLFSPLDLVRALSSVAELVSQLIILYSASRVSSSAFFTGFFAGPSDNHSVTHLPLLGAVLLPSLLSFIASFLPRLPFSYTNCSTGDALYSSAEAREAERAERMRSMAHAEPFRAEIALFGLAPWILDSWSVARKRILGLEVQQGDLYSGITLGAGLRWLLTQANVSEMLVLLQNLPFFIYSSTTSLGSLALYRNSVHSLLFNVRSLICSFERAFQSIFYMGAFFAAMTIEPRLNPEPGRAVKYESTGKGMKIEARHISYTYPGSTKPTLKDVSFTVEAGETLVVVGYNGSGKTTLSNVLLRIFDFDAPSPDTSAQLLINNIDIRRIAPADYHRHVTALFQVFSKLNTTVRENVGIGELRSQFRDHPIREAAARAGAGRLINSLPRGLDTNLDCVGLGMNAINPNPFMGGNSDSGRQGLSGGEWQRVAISRAFMRAQSADLLLLDEPTSHLDAHAQNNVFETIESICRDPVTGKRTKTVIIITHQLSIAKRADKIAMFENGTITEFGTHEELMSRADSHYASLYRATV</sequence>
<gene>
    <name evidence="5" type="ORF">A7U60_g1884</name>
</gene>
<dbReference type="SMART" id="SM00382">
    <property type="entry name" value="AAA"/>
    <property type="match status" value="1"/>
</dbReference>
<evidence type="ECO:0000256" key="1">
    <source>
        <dbReference type="ARBA" id="ARBA00022741"/>
    </source>
</evidence>
<keyword evidence="5" id="KW-0378">Hydrolase</keyword>
<comment type="caution">
    <text evidence="5">The sequence shown here is derived from an EMBL/GenBank/DDBJ whole genome shotgun (WGS) entry which is preliminary data.</text>
</comment>
<organism evidence="5 6">
    <name type="scientific">Sanghuangporus baumii</name>
    <name type="common">Phellinus baumii</name>
    <dbReference type="NCBI Taxonomy" id="108892"/>
    <lineage>
        <taxon>Eukaryota</taxon>
        <taxon>Fungi</taxon>
        <taxon>Dikarya</taxon>
        <taxon>Basidiomycota</taxon>
        <taxon>Agaricomycotina</taxon>
        <taxon>Agaricomycetes</taxon>
        <taxon>Hymenochaetales</taxon>
        <taxon>Hymenochaetaceae</taxon>
        <taxon>Sanghuangporus</taxon>
    </lineage>
</organism>
<comment type="similarity">
    <text evidence="3">Belongs to the ABC transporter superfamily. ABCB family. Heavy Metal importer (TC 3.A.1.210) subfamily.</text>
</comment>
<dbReference type="PROSITE" id="PS50893">
    <property type="entry name" value="ABC_TRANSPORTER_2"/>
    <property type="match status" value="1"/>
</dbReference>
<dbReference type="PROSITE" id="PS00211">
    <property type="entry name" value="ABC_TRANSPORTER_1"/>
    <property type="match status" value="1"/>
</dbReference>
<accession>A0A9Q5I3Q2</accession>
<evidence type="ECO:0000259" key="4">
    <source>
        <dbReference type="PROSITE" id="PS50893"/>
    </source>
</evidence>
<dbReference type="OrthoDB" id="6500128at2759"/>
<proteinExistence type="inferred from homology"/>
<dbReference type="EMBL" id="LNZH02000115">
    <property type="protein sequence ID" value="OCB90860.1"/>
    <property type="molecule type" value="Genomic_DNA"/>
</dbReference>
<protein>
    <submittedName>
        <fullName evidence="5">P-loop containing nucleoside triphosphate hydrolase protein</fullName>
    </submittedName>
</protein>
<evidence type="ECO:0000313" key="5">
    <source>
        <dbReference type="EMBL" id="OCB90860.1"/>
    </source>
</evidence>
<evidence type="ECO:0000256" key="3">
    <source>
        <dbReference type="ARBA" id="ARBA00024363"/>
    </source>
</evidence>
<reference evidence="5" key="1">
    <citation type="submission" date="2016-06" db="EMBL/GenBank/DDBJ databases">
        <title>Draft Genome sequence of the fungus Inonotus baumii.</title>
        <authorList>
            <person name="Zhu H."/>
            <person name="Lin W."/>
        </authorList>
    </citation>
    <scope>NUCLEOTIDE SEQUENCE</scope>
    <source>
        <strain evidence="5">821</strain>
    </source>
</reference>
<dbReference type="Gene3D" id="3.40.50.300">
    <property type="entry name" value="P-loop containing nucleotide triphosphate hydrolases"/>
    <property type="match status" value="1"/>
</dbReference>
<dbReference type="InterPro" id="IPR039421">
    <property type="entry name" value="Type_1_exporter"/>
</dbReference>
<evidence type="ECO:0000313" key="6">
    <source>
        <dbReference type="Proteomes" id="UP000757232"/>
    </source>
</evidence>
<dbReference type="GO" id="GO:0016887">
    <property type="term" value="F:ATP hydrolysis activity"/>
    <property type="evidence" value="ECO:0007669"/>
    <property type="project" value="InterPro"/>
</dbReference>
<dbReference type="PANTHER" id="PTHR24221:SF654">
    <property type="entry name" value="ATP-BINDING CASSETTE SUB-FAMILY B MEMBER 6"/>
    <property type="match status" value="1"/>
</dbReference>
<keyword evidence="6" id="KW-1185">Reference proteome</keyword>
<dbReference type="CDD" id="cd03228">
    <property type="entry name" value="ABCC_MRP_Like"/>
    <property type="match status" value="1"/>
</dbReference>
<dbReference type="GO" id="GO:0005524">
    <property type="term" value="F:ATP binding"/>
    <property type="evidence" value="ECO:0007669"/>
    <property type="project" value="UniProtKB-KW"/>
</dbReference>
<name>A0A9Q5I3Q2_SANBA</name>
<dbReference type="SUPFAM" id="SSF52540">
    <property type="entry name" value="P-loop containing nucleoside triphosphate hydrolases"/>
    <property type="match status" value="1"/>
</dbReference>
<dbReference type="Pfam" id="PF00005">
    <property type="entry name" value="ABC_tran"/>
    <property type="match status" value="1"/>
</dbReference>
<feature type="domain" description="ABC transporter" evidence="4">
    <location>
        <begin position="482"/>
        <end position="754"/>
    </location>
</feature>
<dbReference type="GO" id="GO:0034040">
    <property type="term" value="F:ATPase-coupled lipid transmembrane transporter activity"/>
    <property type="evidence" value="ECO:0007669"/>
    <property type="project" value="TreeGrafter"/>
</dbReference>
<dbReference type="InterPro" id="IPR027417">
    <property type="entry name" value="P-loop_NTPase"/>
</dbReference>
<evidence type="ECO:0000256" key="2">
    <source>
        <dbReference type="ARBA" id="ARBA00022840"/>
    </source>
</evidence>
<keyword evidence="2" id="KW-0067">ATP-binding</keyword>
<dbReference type="InterPro" id="IPR003439">
    <property type="entry name" value="ABC_transporter-like_ATP-bd"/>
</dbReference>
<dbReference type="PANTHER" id="PTHR24221">
    <property type="entry name" value="ATP-BINDING CASSETTE SUB-FAMILY B"/>
    <property type="match status" value="1"/>
</dbReference>
<keyword evidence="1" id="KW-0547">Nucleotide-binding</keyword>